<feature type="disulfide bond" evidence="8">
    <location>
        <begin position="23"/>
        <end position="40"/>
    </location>
</feature>
<evidence type="ECO:0000256" key="8">
    <source>
        <dbReference type="PROSITE-ProRule" id="PRU00460"/>
    </source>
</evidence>
<dbReference type="GO" id="GO:0009887">
    <property type="term" value="P:animal organ morphogenesis"/>
    <property type="evidence" value="ECO:0007669"/>
    <property type="project" value="TreeGrafter"/>
</dbReference>
<reference evidence="11" key="1">
    <citation type="submission" date="2021-02" db="EMBL/GenBank/DDBJ databases">
        <authorList>
            <person name="Nowell W R."/>
        </authorList>
    </citation>
    <scope>NUCLEOTIDE SEQUENCE</scope>
</reference>
<feature type="non-terminal residue" evidence="11">
    <location>
        <position position="144"/>
    </location>
</feature>
<evidence type="ECO:0000256" key="1">
    <source>
        <dbReference type="ARBA" id="ARBA00004613"/>
    </source>
</evidence>
<proteinExistence type="predicted"/>
<dbReference type="Pfam" id="PF00053">
    <property type="entry name" value="EGF_laminin"/>
    <property type="match status" value="1"/>
</dbReference>
<comment type="caution">
    <text evidence="11">The sequence shown here is derived from an EMBL/GenBank/DDBJ whole genome shotgun (WGS) entry which is preliminary data.</text>
</comment>
<evidence type="ECO:0000313" key="12">
    <source>
        <dbReference type="Proteomes" id="UP000663873"/>
    </source>
</evidence>
<keyword evidence="7 8" id="KW-0424">Laminin EGF-like domain</keyword>
<dbReference type="Proteomes" id="UP000663873">
    <property type="component" value="Unassembled WGS sequence"/>
</dbReference>
<keyword evidence="3" id="KW-0732">Signal</keyword>
<dbReference type="PANTHER" id="PTHR10574:SF365">
    <property type="entry name" value="NETRIN-A-RELATED"/>
    <property type="match status" value="1"/>
</dbReference>
<evidence type="ECO:0000256" key="7">
    <source>
        <dbReference type="ARBA" id="ARBA00023292"/>
    </source>
</evidence>
<feature type="disulfide bond" evidence="8">
    <location>
        <begin position="42"/>
        <end position="51"/>
    </location>
</feature>
<dbReference type="SMART" id="SM00180">
    <property type="entry name" value="EGF_Lam"/>
    <property type="match status" value="1"/>
</dbReference>
<keyword evidence="6" id="KW-0325">Glycoprotein</keyword>
<dbReference type="GO" id="GO:0005576">
    <property type="term" value="C:extracellular region"/>
    <property type="evidence" value="ECO:0007669"/>
    <property type="project" value="UniProtKB-SubCell"/>
</dbReference>
<gene>
    <name evidence="11" type="ORF">UJA718_LOCUS40901</name>
</gene>
<dbReference type="PROSITE" id="PS50027">
    <property type="entry name" value="EGF_LAM_2"/>
    <property type="match status" value="1"/>
</dbReference>
<keyword evidence="5 8" id="KW-1015">Disulfide bond</keyword>
<feature type="region of interest" description="Disordered" evidence="9">
    <location>
        <begin position="93"/>
        <end position="120"/>
    </location>
</feature>
<protein>
    <recommendedName>
        <fullName evidence="10">Laminin EGF-like domain-containing protein</fullName>
    </recommendedName>
</protein>
<keyword evidence="2" id="KW-0964">Secreted</keyword>
<feature type="compositionally biased region" description="Acidic residues" evidence="9">
    <location>
        <begin position="97"/>
        <end position="113"/>
    </location>
</feature>
<evidence type="ECO:0000256" key="2">
    <source>
        <dbReference type="ARBA" id="ARBA00022525"/>
    </source>
</evidence>
<dbReference type="PROSITE" id="PS01248">
    <property type="entry name" value="EGF_LAM_1"/>
    <property type="match status" value="1"/>
</dbReference>
<feature type="domain" description="Laminin EGF-like" evidence="10">
    <location>
        <begin position="21"/>
        <end position="70"/>
    </location>
</feature>
<evidence type="ECO:0000256" key="5">
    <source>
        <dbReference type="ARBA" id="ARBA00023157"/>
    </source>
</evidence>
<sequence length="144" mass="16149">ELVNAQWRCHIKRIFLPFLACNCHPVGSRGKVCNQTTGQCPCKEGVSGLRCDRCMKGYQQTKSPIAPCIKKIELSSSNSYSIYNRNENVYRYHEQDANNDGDNDDDDDDDDDVVYTTSTERTTTTTATTSTTTISSILTEYNPS</sequence>
<dbReference type="InterPro" id="IPR050440">
    <property type="entry name" value="Laminin/Netrin_ECM"/>
</dbReference>
<accession>A0A821NUL5</accession>
<comment type="subcellular location">
    <subcellularLocation>
        <location evidence="1">Secreted</location>
    </subcellularLocation>
</comment>
<evidence type="ECO:0000256" key="6">
    <source>
        <dbReference type="ARBA" id="ARBA00023180"/>
    </source>
</evidence>
<name>A0A821NUL5_9BILA</name>
<dbReference type="Gene3D" id="2.10.25.10">
    <property type="entry name" value="Laminin"/>
    <property type="match status" value="1"/>
</dbReference>
<dbReference type="GO" id="GO:0016358">
    <property type="term" value="P:dendrite development"/>
    <property type="evidence" value="ECO:0007669"/>
    <property type="project" value="TreeGrafter"/>
</dbReference>
<evidence type="ECO:0000259" key="10">
    <source>
        <dbReference type="PROSITE" id="PS50027"/>
    </source>
</evidence>
<dbReference type="GO" id="GO:0008045">
    <property type="term" value="P:motor neuron axon guidance"/>
    <property type="evidence" value="ECO:0007669"/>
    <property type="project" value="TreeGrafter"/>
</dbReference>
<dbReference type="EMBL" id="CAJOBP010046577">
    <property type="protein sequence ID" value="CAF4792427.1"/>
    <property type="molecule type" value="Genomic_DNA"/>
</dbReference>
<dbReference type="FunFam" id="2.10.25.10:FF:000048">
    <property type="entry name" value="Netrin 3"/>
    <property type="match status" value="1"/>
</dbReference>
<dbReference type="AlphaFoldDB" id="A0A821NUL5"/>
<keyword evidence="12" id="KW-1185">Reference proteome</keyword>
<feature type="disulfide bond" evidence="8">
    <location>
        <begin position="21"/>
        <end position="33"/>
    </location>
</feature>
<dbReference type="InterPro" id="IPR002049">
    <property type="entry name" value="LE_dom"/>
</dbReference>
<organism evidence="11 12">
    <name type="scientific">Rotaria socialis</name>
    <dbReference type="NCBI Taxonomy" id="392032"/>
    <lineage>
        <taxon>Eukaryota</taxon>
        <taxon>Metazoa</taxon>
        <taxon>Spiralia</taxon>
        <taxon>Gnathifera</taxon>
        <taxon>Rotifera</taxon>
        <taxon>Eurotatoria</taxon>
        <taxon>Bdelloidea</taxon>
        <taxon>Philodinida</taxon>
        <taxon>Philodinidae</taxon>
        <taxon>Rotaria</taxon>
    </lineage>
</organism>
<dbReference type="GO" id="GO:0005604">
    <property type="term" value="C:basement membrane"/>
    <property type="evidence" value="ECO:0007669"/>
    <property type="project" value="TreeGrafter"/>
</dbReference>
<dbReference type="PANTHER" id="PTHR10574">
    <property type="entry name" value="NETRIN/LAMININ-RELATED"/>
    <property type="match status" value="1"/>
</dbReference>
<evidence type="ECO:0000256" key="9">
    <source>
        <dbReference type="SAM" id="MobiDB-lite"/>
    </source>
</evidence>
<evidence type="ECO:0000256" key="3">
    <source>
        <dbReference type="ARBA" id="ARBA00022729"/>
    </source>
</evidence>
<evidence type="ECO:0000313" key="11">
    <source>
        <dbReference type="EMBL" id="CAF4792427.1"/>
    </source>
</evidence>
<dbReference type="SUPFAM" id="SSF57196">
    <property type="entry name" value="EGF/Laminin"/>
    <property type="match status" value="1"/>
</dbReference>
<dbReference type="GO" id="GO:0009888">
    <property type="term" value="P:tissue development"/>
    <property type="evidence" value="ECO:0007669"/>
    <property type="project" value="TreeGrafter"/>
</dbReference>
<feature type="non-terminal residue" evidence="11">
    <location>
        <position position="1"/>
    </location>
</feature>
<feature type="disulfide bond" evidence="8">
    <location>
        <begin position="54"/>
        <end position="68"/>
    </location>
</feature>
<evidence type="ECO:0000256" key="4">
    <source>
        <dbReference type="ARBA" id="ARBA00022737"/>
    </source>
</evidence>
<dbReference type="CDD" id="cd00055">
    <property type="entry name" value="EGF_Lam"/>
    <property type="match status" value="1"/>
</dbReference>
<keyword evidence="4" id="KW-0677">Repeat</keyword>